<dbReference type="PANTHER" id="PTHR23319">
    <property type="entry name" value="GRAM DOMAIN CONTAINING 1B, ISOFORM E"/>
    <property type="match status" value="1"/>
</dbReference>
<dbReference type="Proteomes" id="UP000193380">
    <property type="component" value="Unassembled WGS sequence"/>
</dbReference>
<evidence type="ECO:0000256" key="1">
    <source>
        <dbReference type="SAM" id="MobiDB-lite"/>
    </source>
</evidence>
<keyword evidence="2" id="KW-0812">Transmembrane</keyword>
<dbReference type="GO" id="GO:0140268">
    <property type="term" value="C:endoplasmic reticulum-plasma membrane contact site"/>
    <property type="evidence" value="ECO:0007669"/>
    <property type="project" value="TreeGrafter"/>
</dbReference>
<dbReference type="STRING" id="8022.A0A060Z0I3"/>
<keyword evidence="2" id="KW-0472">Membrane</keyword>
<evidence type="ECO:0000313" key="4">
    <source>
        <dbReference type="Proteomes" id="UP000193380"/>
    </source>
</evidence>
<organism evidence="3 4">
    <name type="scientific">Oncorhynchus mykiss</name>
    <name type="common">Rainbow trout</name>
    <name type="synonym">Salmo gairdneri</name>
    <dbReference type="NCBI Taxonomy" id="8022"/>
    <lineage>
        <taxon>Eukaryota</taxon>
        <taxon>Metazoa</taxon>
        <taxon>Chordata</taxon>
        <taxon>Craniata</taxon>
        <taxon>Vertebrata</taxon>
        <taxon>Euteleostomi</taxon>
        <taxon>Actinopterygii</taxon>
        <taxon>Neopterygii</taxon>
        <taxon>Teleostei</taxon>
        <taxon>Protacanthopterygii</taxon>
        <taxon>Salmoniformes</taxon>
        <taxon>Salmonidae</taxon>
        <taxon>Salmoninae</taxon>
        <taxon>Oncorhynchus</taxon>
    </lineage>
</organism>
<proteinExistence type="predicted"/>
<dbReference type="EMBL" id="FR930325">
    <property type="protein sequence ID" value="CDQ97362.1"/>
    <property type="molecule type" value="Genomic_DNA"/>
</dbReference>
<gene>
    <name evidence="3" type="ORF">GSONMT00045077001</name>
</gene>
<name>A0A060Z0I3_ONCMY</name>
<reference evidence="3" key="2">
    <citation type="submission" date="2014-03" db="EMBL/GenBank/DDBJ databases">
        <authorList>
            <person name="Genoscope - CEA"/>
        </authorList>
    </citation>
    <scope>NUCLEOTIDE SEQUENCE</scope>
</reference>
<evidence type="ECO:0000256" key="2">
    <source>
        <dbReference type="SAM" id="Phobius"/>
    </source>
</evidence>
<feature type="transmembrane region" description="Helical" evidence="2">
    <location>
        <begin position="54"/>
        <end position="73"/>
    </location>
</feature>
<accession>A0A060Z0I3</accession>
<feature type="compositionally biased region" description="Polar residues" evidence="1">
    <location>
        <begin position="152"/>
        <end position="169"/>
    </location>
</feature>
<feature type="region of interest" description="Disordered" evidence="1">
    <location>
        <begin position="147"/>
        <end position="169"/>
    </location>
</feature>
<keyword evidence="2" id="KW-1133">Transmembrane helix</keyword>
<dbReference type="GO" id="GO:0005789">
    <property type="term" value="C:endoplasmic reticulum membrane"/>
    <property type="evidence" value="ECO:0007669"/>
    <property type="project" value="TreeGrafter"/>
</dbReference>
<protein>
    <submittedName>
        <fullName evidence="3">Uncharacterized protein</fullName>
    </submittedName>
</protein>
<dbReference type="GO" id="GO:0015485">
    <property type="term" value="F:cholesterol binding"/>
    <property type="evidence" value="ECO:0007669"/>
    <property type="project" value="TreeGrafter"/>
</dbReference>
<dbReference type="AlphaFoldDB" id="A0A060Z0I3"/>
<dbReference type="PaxDb" id="8022-A0A060Z0I3"/>
<sequence>MGEERREAGGQYKHGERWRGGGSSISTILLIVSFMICVRYCIIIVNVLSNDMFSVVKSALLVVLVALNMLLFYKLYSLERAAHTLETWHSFSLSDSPLPQSAGEWAQVLQLQRQFHQAQLGKWQQILQSSVTLLDQMKQSLEKLHRGVVTPEVQQDPPSNPTSESLTEH</sequence>
<evidence type="ECO:0000313" key="3">
    <source>
        <dbReference type="EMBL" id="CDQ97362.1"/>
    </source>
</evidence>
<dbReference type="InterPro" id="IPR051482">
    <property type="entry name" value="Cholesterol_transport"/>
</dbReference>
<dbReference type="GO" id="GO:0005886">
    <property type="term" value="C:plasma membrane"/>
    <property type="evidence" value="ECO:0007669"/>
    <property type="project" value="TreeGrafter"/>
</dbReference>
<dbReference type="PANTHER" id="PTHR23319:SF8">
    <property type="entry name" value="PROTEIN ASTER-A"/>
    <property type="match status" value="1"/>
</dbReference>
<feature type="transmembrane region" description="Helical" evidence="2">
    <location>
        <begin position="21"/>
        <end position="48"/>
    </location>
</feature>
<reference evidence="3" key="1">
    <citation type="journal article" date="2014" name="Nat. Commun.">
        <title>The rainbow trout genome provides novel insights into evolution after whole-genome duplication in vertebrates.</title>
        <authorList>
            <person name="Berthelot C."/>
            <person name="Brunet F."/>
            <person name="Chalopin D."/>
            <person name="Juanchich A."/>
            <person name="Bernard M."/>
            <person name="Noel B."/>
            <person name="Bento P."/>
            <person name="Da Silva C."/>
            <person name="Labadie K."/>
            <person name="Alberti A."/>
            <person name="Aury J.M."/>
            <person name="Louis A."/>
            <person name="Dehais P."/>
            <person name="Bardou P."/>
            <person name="Montfort J."/>
            <person name="Klopp C."/>
            <person name="Cabau C."/>
            <person name="Gaspin C."/>
            <person name="Thorgaard G.H."/>
            <person name="Boussaha M."/>
            <person name="Quillet E."/>
            <person name="Guyomard R."/>
            <person name="Galiana D."/>
            <person name="Bobe J."/>
            <person name="Volff J.N."/>
            <person name="Genet C."/>
            <person name="Wincker P."/>
            <person name="Jaillon O."/>
            <person name="Roest Crollius H."/>
            <person name="Guiguen Y."/>
        </authorList>
    </citation>
    <scope>NUCLEOTIDE SEQUENCE [LARGE SCALE GENOMIC DNA]</scope>
</reference>
<dbReference type="GO" id="GO:0032366">
    <property type="term" value="P:intracellular sterol transport"/>
    <property type="evidence" value="ECO:0007669"/>
    <property type="project" value="TreeGrafter"/>
</dbReference>
<dbReference type="GO" id="GO:0120020">
    <property type="term" value="F:cholesterol transfer activity"/>
    <property type="evidence" value="ECO:0007669"/>
    <property type="project" value="TreeGrafter"/>
</dbReference>